<organism evidence="1 2">
    <name type="scientific">Ixodes persulcatus</name>
    <name type="common">Taiga tick</name>
    <dbReference type="NCBI Taxonomy" id="34615"/>
    <lineage>
        <taxon>Eukaryota</taxon>
        <taxon>Metazoa</taxon>
        <taxon>Ecdysozoa</taxon>
        <taxon>Arthropoda</taxon>
        <taxon>Chelicerata</taxon>
        <taxon>Arachnida</taxon>
        <taxon>Acari</taxon>
        <taxon>Parasitiformes</taxon>
        <taxon>Ixodida</taxon>
        <taxon>Ixodoidea</taxon>
        <taxon>Ixodidae</taxon>
        <taxon>Ixodinae</taxon>
        <taxon>Ixodes</taxon>
    </lineage>
</organism>
<gene>
    <name evidence="1" type="ORF">HPB47_002187</name>
</gene>
<evidence type="ECO:0000313" key="2">
    <source>
        <dbReference type="Proteomes" id="UP000805193"/>
    </source>
</evidence>
<sequence>LLRRVCAHSRSWGSTSPPRHLREGFQILLGQNSIQCHGKPLVGQDDVKLPGRRVESYENYDVTCIYNQPTESNDSKTYRYIRQILQTTAVEGEKKGAVEVSEMFESCAMDTTAALVYSLDLNSHENLDHPLVKCCKGFFGNQGGWKMVLLFTMSRVFKLLPLECPSKKGTEYVKEFTRHMAHQRSASKEKCEDVLQLCLDALMSGRSPDNFKISESEIEDIAAQCMLFFIAGSDTLTVTLIWTAYSLALHPECQEKLIEEIDNAVKQNGVTYESLKDMTYLEAVVSETLRLYTPDS</sequence>
<dbReference type="Proteomes" id="UP000805193">
    <property type="component" value="Unassembled WGS sequence"/>
</dbReference>
<protein>
    <submittedName>
        <fullName evidence="1">Uncharacterized protein</fullName>
    </submittedName>
</protein>
<reference evidence="1 2" key="1">
    <citation type="journal article" date="2020" name="Cell">
        <title>Large-Scale Comparative Analyses of Tick Genomes Elucidate Their Genetic Diversity and Vector Capacities.</title>
        <authorList>
            <consortium name="Tick Genome and Microbiome Consortium (TIGMIC)"/>
            <person name="Jia N."/>
            <person name="Wang J."/>
            <person name="Shi W."/>
            <person name="Du L."/>
            <person name="Sun Y."/>
            <person name="Zhan W."/>
            <person name="Jiang J.F."/>
            <person name="Wang Q."/>
            <person name="Zhang B."/>
            <person name="Ji P."/>
            <person name="Bell-Sakyi L."/>
            <person name="Cui X.M."/>
            <person name="Yuan T.T."/>
            <person name="Jiang B.G."/>
            <person name="Yang W.F."/>
            <person name="Lam T.T."/>
            <person name="Chang Q.C."/>
            <person name="Ding S.J."/>
            <person name="Wang X.J."/>
            <person name="Zhu J.G."/>
            <person name="Ruan X.D."/>
            <person name="Zhao L."/>
            <person name="Wei J.T."/>
            <person name="Ye R.Z."/>
            <person name="Que T.C."/>
            <person name="Du C.H."/>
            <person name="Zhou Y.H."/>
            <person name="Cheng J.X."/>
            <person name="Dai P.F."/>
            <person name="Guo W.B."/>
            <person name="Han X.H."/>
            <person name="Huang E.J."/>
            <person name="Li L.F."/>
            <person name="Wei W."/>
            <person name="Gao Y.C."/>
            <person name="Liu J.Z."/>
            <person name="Shao H.Z."/>
            <person name="Wang X."/>
            <person name="Wang C.C."/>
            <person name="Yang T.C."/>
            <person name="Huo Q.B."/>
            <person name="Li W."/>
            <person name="Chen H.Y."/>
            <person name="Chen S.E."/>
            <person name="Zhou L.G."/>
            <person name="Ni X.B."/>
            <person name="Tian J.H."/>
            <person name="Sheng Y."/>
            <person name="Liu T."/>
            <person name="Pan Y.S."/>
            <person name="Xia L.Y."/>
            <person name="Li J."/>
            <person name="Zhao F."/>
            <person name="Cao W.C."/>
        </authorList>
    </citation>
    <scope>NUCLEOTIDE SEQUENCE [LARGE SCALE GENOMIC DNA]</scope>
    <source>
        <strain evidence="1">Iper-2018</strain>
    </source>
</reference>
<name>A0AC60PMT3_IXOPE</name>
<feature type="non-terminal residue" evidence="1">
    <location>
        <position position="1"/>
    </location>
</feature>
<dbReference type="EMBL" id="JABSTQ010010292">
    <property type="protein sequence ID" value="KAG0421958.1"/>
    <property type="molecule type" value="Genomic_DNA"/>
</dbReference>
<comment type="caution">
    <text evidence="1">The sequence shown here is derived from an EMBL/GenBank/DDBJ whole genome shotgun (WGS) entry which is preliminary data.</text>
</comment>
<feature type="non-terminal residue" evidence="1">
    <location>
        <position position="296"/>
    </location>
</feature>
<evidence type="ECO:0000313" key="1">
    <source>
        <dbReference type="EMBL" id="KAG0421958.1"/>
    </source>
</evidence>
<accession>A0AC60PMT3</accession>
<proteinExistence type="predicted"/>
<keyword evidence="2" id="KW-1185">Reference proteome</keyword>